<evidence type="ECO:0000313" key="1">
    <source>
        <dbReference type="EMBL" id="ASY08888.1"/>
    </source>
</evidence>
<gene>
    <name evidence="1" type="ORF">B1s21122_00700</name>
</gene>
<organism evidence="1 2">
    <name type="scientific">Candidatus Nanopelagicus limnae</name>
    <dbReference type="NCBI Taxonomy" id="1884634"/>
    <lineage>
        <taxon>Bacteria</taxon>
        <taxon>Bacillati</taxon>
        <taxon>Actinomycetota</taxon>
        <taxon>Actinomycetes</taxon>
        <taxon>Candidatus Nanopelagicales</taxon>
        <taxon>Candidatus Nanopelagicaceae</taxon>
        <taxon>Candidatus Nanopelagicus</taxon>
    </lineage>
</organism>
<dbReference type="AlphaFoldDB" id="A0A249JWI2"/>
<dbReference type="OrthoDB" id="5465469at2"/>
<proteinExistence type="predicted"/>
<dbReference type="RefSeq" id="WP_095680213.1">
    <property type="nucleotide sequence ID" value="NZ_CP016768.2"/>
</dbReference>
<dbReference type="Proteomes" id="UP000217153">
    <property type="component" value="Chromosome"/>
</dbReference>
<dbReference type="KEGG" id="abam:B1s21122_00700"/>
<name>A0A249JWI2_9ACTN</name>
<evidence type="ECO:0008006" key="3">
    <source>
        <dbReference type="Google" id="ProtNLM"/>
    </source>
</evidence>
<sequence>MRNALLLVILVLQIFTLLYLIRTARNLGTKATKHQRELMENINMLRASGRSHILNHLAIPNTKEFRNVSWDHVISLTSHPARFSTLGIAIDQLLNQHLIPKQIYLNIAQSDLDKLPPAIKNLEAGGILKINSCADLGPGKKLIPTLKLVENLPIIVVDDDLFFETDLTLKLMVQHHLTPKSIIASRVHKVAYESDGSIAPYSKWAKNYSLSNGPDVDFFATSGAGTLYKKEFFHKDVLDEETYKTLSLHTDDLWWYVQSKRAGVTTKRMPGYSKLEFITGTQEDGLWSTGNQNRNDPNLKSLLNKYSL</sequence>
<accession>A0A249JWI2</accession>
<keyword evidence="2" id="KW-1185">Reference proteome</keyword>
<reference evidence="2" key="1">
    <citation type="submission" date="2016-10" db="EMBL/GenBank/DDBJ databases">
        <title>High microdiversification within the ubiquitous acI lineage of Actinobacteria.</title>
        <authorList>
            <person name="Neuenschwander S.M."/>
            <person name="Salcher M."/>
            <person name="Ghai R."/>
            <person name="Pernthaler J."/>
        </authorList>
    </citation>
    <scope>NUCLEOTIDE SEQUENCE [LARGE SCALE GENOMIC DNA]</scope>
</reference>
<evidence type="ECO:0000313" key="2">
    <source>
        <dbReference type="Proteomes" id="UP000217153"/>
    </source>
</evidence>
<protein>
    <recommendedName>
        <fullName evidence="3">Glycosyltransferase</fullName>
    </recommendedName>
</protein>
<dbReference type="EMBL" id="CP016768">
    <property type="protein sequence ID" value="ASY08888.1"/>
    <property type="molecule type" value="Genomic_DNA"/>
</dbReference>